<evidence type="ECO:0000256" key="6">
    <source>
        <dbReference type="PIRNR" id="PIRNR001123"/>
    </source>
</evidence>
<name>A0ABW4JIZ3_9BACL</name>
<keyword evidence="2" id="KW-0031">Aminopeptidase</keyword>
<reference evidence="8" key="1">
    <citation type="journal article" date="2019" name="Int. J. Syst. Evol. Microbiol.">
        <title>The Global Catalogue of Microorganisms (GCM) 10K type strain sequencing project: providing services to taxonomists for standard genome sequencing and annotation.</title>
        <authorList>
            <consortium name="The Broad Institute Genomics Platform"/>
            <consortium name="The Broad Institute Genome Sequencing Center for Infectious Disease"/>
            <person name="Wu L."/>
            <person name="Ma J."/>
        </authorList>
    </citation>
    <scope>NUCLEOTIDE SEQUENCE [LARGE SCALE GENOMIC DNA]</scope>
    <source>
        <strain evidence="8">CGMCC 1.12286</strain>
    </source>
</reference>
<dbReference type="InterPro" id="IPR023367">
    <property type="entry name" value="Peptidase_M42_dom2"/>
</dbReference>
<accession>A0ABW4JIZ3</accession>
<evidence type="ECO:0000256" key="2">
    <source>
        <dbReference type="ARBA" id="ARBA00022438"/>
    </source>
</evidence>
<dbReference type="Gene3D" id="3.40.630.10">
    <property type="entry name" value="Zn peptidases"/>
    <property type="match status" value="1"/>
</dbReference>
<dbReference type="Pfam" id="PF05343">
    <property type="entry name" value="Peptidase_M42"/>
    <property type="match status" value="1"/>
</dbReference>
<keyword evidence="3" id="KW-0645">Protease</keyword>
<gene>
    <name evidence="7" type="ORF">ACFSB2_16635</name>
</gene>
<dbReference type="PANTHER" id="PTHR32481:SF0">
    <property type="entry name" value="AMINOPEPTIDASE YPDE-RELATED"/>
    <property type="match status" value="1"/>
</dbReference>
<comment type="similarity">
    <text evidence="1 6">Belongs to the peptidase M42 family.</text>
</comment>
<comment type="caution">
    <text evidence="7">The sequence shown here is derived from an EMBL/GenBank/DDBJ whole genome shotgun (WGS) entry which is preliminary data.</text>
</comment>
<dbReference type="SUPFAM" id="SSF101821">
    <property type="entry name" value="Aminopeptidase/glucanase lid domain"/>
    <property type="match status" value="1"/>
</dbReference>
<organism evidence="7 8">
    <name type="scientific">Alicyclobacillus fodiniaquatilis</name>
    <dbReference type="NCBI Taxonomy" id="1661150"/>
    <lineage>
        <taxon>Bacteria</taxon>
        <taxon>Bacillati</taxon>
        <taxon>Bacillota</taxon>
        <taxon>Bacilli</taxon>
        <taxon>Bacillales</taxon>
        <taxon>Alicyclobacillaceae</taxon>
        <taxon>Alicyclobacillus</taxon>
    </lineage>
</organism>
<dbReference type="Gene3D" id="2.40.30.40">
    <property type="entry name" value="Peptidase M42, domain 2"/>
    <property type="match status" value="1"/>
</dbReference>
<dbReference type="InterPro" id="IPR008007">
    <property type="entry name" value="Peptidase_M42"/>
</dbReference>
<keyword evidence="4" id="KW-0479">Metal-binding</keyword>
<dbReference type="Proteomes" id="UP001597079">
    <property type="component" value="Unassembled WGS sequence"/>
</dbReference>
<proteinExistence type="inferred from homology"/>
<dbReference type="PANTHER" id="PTHR32481">
    <property type="entry name" value="AMINOPEPTIDASE"/>
    <property type="match status" value="1"/>
</dbReference>
<dbReference type="RefSeq" id="WP_377944228.1">
    <property type="nucleotide sequence ID" value="NZ_JBHUCX010000050.1"/>
</dbReference>
<dbReference type="SUPFAM" id="SSF53187">
    <property type="entry name" value="Zn-dependent exopeptidases"/>
    <property type="match status" value="1"/>
</dbReference>
<evidence type="ECO:0000313" key="7">
    <source>
        <dbReference type="EMBL" id="MFD1676332.1"/>
    </source>
</evidence>
<sequence length="345" mass="37263">MLLKKLSEAMGPSGFEDEIRDVIRQELSTFTDATRTDVLGNVIVEKPSSTKGPRVMLDAHMDEVGLMIVQICEGRQDGGLLKFRPLGGIDPRVLISKPLYIGKERIPGVIGAKPIHLQEAAERGKPLKMEQLYIDIGAKDAADARQVVRPGDVAIFATKYGEMGDHAVKGKSFDDRVGCALLVEALKDDYAMPVIGAFTVQEEIGLRGAQTAAYGIEPDIAIALEGTVCFDVIGAASHGQSTVMGNGPALTIQDGQTIADRRFLDFMIEVAKKHDIPYQLRRVKGGSNDYGAIHKVRAGVTGGAISVPVRYIHAPAQIVSLDDYEQSLRLLKAVLREIEQGGFTA</sequence>
<dbReference type="EMBL" id="JBHUCX010000050">
    <property type="protein sequence ID" value="MFD1676332.1"/>
    <property type="molecule type" value="Genomic_DNA"/>
</dbReference>
<evidence type="ECO:0000256" key="5">
    <source>
        <dbReference type="ARBA" id="ARBA00022801"/>
    </source>
</evidence>
<dbReference type="InterPro" id="IPR051464">
    <property type="entry name" value="Peptidase_M42_aminopept"/>
</dbReference>
<keyword evidence="8" id="KW-1185">Reference proteome</keyword>
<evidence type="ECO:0000256" key="3">
    <source>
        <dbReference type="ARBA" id="ARBA00022670"/>
    </source>
</evidence>
<evidence type="ECO:0000256" key="4">
    <source>
        <dbReference type="ARBA" id="ARBA00022723"/>
    </source>
</evidence>
<dbReference type="CDD" id="cd05656">
    <property type="entry name" value="M42_Frv"/>
    <property type="match status" value="1"/>
</dbReference>
<keyword evidence="5" id="KW-0378">Hydrolase</keyword>
<evidence type="ECO:0000256" key="1">
    <source>
        <dbReference type="ARBA" id="ARBA00006272"/>
    </source>
</evidence>
<dbReference type="PIRSF" id="PIRSF001123">
    <property type="entry name" value="PepA_GA"/>
    <property type="match status" value="1"/>
</dbReference>
<evidence type="ECO:0000313" key="8">
    <source>
        <dbReference type="Proteomes" id="UP001597079"/>
    </source>
</evidence>
<protein>
    <submittedName>
        <fullName evidence="7">M42 family metallopeptidase</fullName>
    </submittedName>
</protein>